<dbReference type="SUPFAM" id="SSF51735">
    <property type="entry name" value="NAD(P)-binding Rossmann-fold domains"/>
    <property type="match status" value="1"/>
</dbReference>
<sequence length="252" mass="26041">MTSSSSKPVALVTGGGGGIGLAACLQFARRGYRVALCDLDGARAEASAEAVRAAGGEALHLVTDIGDSAQVQALLAELRGRWGRLDAAFNNAGASALRTALADTEEADWERVIRTNVTGNFLLMKYEIRWMLEQGGGCIVNNASVFGLGGSTSAAYTASKHALAGLTRSAALSYAAQGLRINAVCPGLIDAGMGARFIERSPEQVTAALALHPAGRAGTAEEVAQAVVWLCSDEARYIHGHLLPVDGGYGAR</sequence>
<accession>A0A3N0V4X4</accession>
<evidence type="ECO:0000256" key="2">
    <source>
        <dbReference type="ARBA" id="ARBA00023002"/>
    </source>
</evidence>
<dbReference type="CDD" id="cd05233">
    <property type="entry name" value="SDR_c"/>
    <property type="match status" value="1"/>
</dbReference>
<dbReference type="RefSeq" id="WP_123212543.1">
    <property type="nucleotide sequence ID" value="NZ_RJVO01000007.1"/>
</dbReference>
<organism evidence="3 4">
    <name type="scientific">Stagnimonas aquatica</name>
    <dbReference type="NCBI Taxonomy" id="2689987"/>
    <lineage>
        <taxon>Bacteria</taxon>
        <taxon>Pseudomonadati</taxon>
        <taxon>Pseudomonadota</taxon>
        <taxon>Gammaproteobacteria</taxon>
        <taxon>Nevskiales</taxon>
        <taxon>Nevskiaceae</taxon>
        <taxon>Stagnimonas</taxon>
    </lineage>
</organism>
<dbReference type="PRINTS" id="PR00081">
    <property type="entry name" value="GDHRDH"/>
</dbReference>
<dbReference type="Gene3D" id="3.40.50.720">
    <property type="entry name" value="NAD(P)-binding Rossmann-like Domain"/>
    <property type="match status" value="1"/>
</dbReference>
<dbReference type="GO" id="GO:0016491">
    <property type="term" value="F:oxidoreductase activity"/>
    <property type="evidence" value="ECO:0007669"/>
    <property type="project" value="UniProtKB-KW"/>
</dbReference>
<dbReference type="Pfam" id="PF13561">
    <property type="entry name" value="adh_short_C2"/>
    <property type="match status" value="1"/>
</dbReference>
<protein>
    <submittedName>
        <fullName evidence="3">SDR family oxidoreductase</fullName>
    </submittedName>
</protein>
<keyword evidence="2" id="KW-0560">Oxidoreductase</keyword>
<reference evidence="3 4" key="1">
    <citation type="submission" date="2018-10" db="EMBL/GenBank/DDBJ databases">
        <authorList>
            <person name="Chen W.-M."/>
        </authorList>
    </citation>
    <scope>NUCLEOTIDE SEQUENCE [LARGE SCALE GENOMIC DNA]</scope>
    <source>
        <strain evidence="3 4">THS-13</strain>
    </source>
</reference>
<dbReference type="PANTHER" id="PTHR24321:SF11">
    <property type="entry name" value="BLR0893 PROTEIN"/>
    <property type="match status" value="1"/>
</dbReference>
<keyword evidence="4" id="KW-1185">Reference proteome</keyword>
<dbReference type="Proteomes" id="UP000282106">
    <property type="component" value="Unassembled WGS sequence"/>
</dbReference>
<dbReference type="InterPro" id="IPR002347">
    <property type="entry name" value="SDR_fam"/>
</dbReference>
<name>A0A3N0V4X4_9GAMM</name>
<dbReference type="InParanoid" id="A0A3N0V4X4"/>
<gene>
    <name evidence="3" type="ORF">ED208_13985</name>
</gene>
<dbReference type="PRINTS" id="PR00080">
    <property type="entry name" value="SDRFAMILY"/>
</dbReference>
<comment type="caution">
    <text evidence="3">The sequence shown here is derived from an EMBL/GenBank/DDBJ whole genome shotgun (WGS) entry which is preliminary data.</text>
</comment>
<proteinExistence type="inferred from homology"/>
<dbReference type="FunFam" id="3.40.50.720:FF:000084">
    <property type="entry name" value="Short-chain dehydrogenase reductase"/>
    <property type="match status" value="1"/>
</dbReference>
<comment type="similarity">
    <text evidence="1">Belongs to the short-chain dehydrogenases/reductases (SDR) family.</text>
</comment>
<evidence type="ECO:0000313" key="4">
    <source>
        <dbReference type="Proteomes" id="UP000282106"/>
    </source>
</evidence>
<evidence type="ECO:0000256" key="1">
    <source>
        <dbReference type="ARBA" id="ARBA00006484"/>
    </source>
</evidence>
<dbReference type="PANTHER" id="PTHR24321">
    <property type="entry name" value="DEHYDROGENASES, SHORT CHAIN"/>
    <property type="match status" value="1"/>
</dbReference>
<dbReference type="InterPro" id="IPR036291">
    <property type="entry name" value="NAD(P)-bd_dom_sf"/>
</dbReference>
<evidence type="ECO:0000313" key="3">
    <source>
        <dbReference type="EMBL" id="ROH87819.1"/>
    </source>
</evidence>
<dbReference type="PROSITE" id="PS51257">
    <property type="entry name" value="PROKAR_LIPOPROTEIN"/>
    <property type="match status" value="1"/>
</dbReference>
<dbReference type="EMBL" id="RJVO01000007">
    <property type="protein sequence ID" value="ROH87819.1"/>
    <property type="molecule type" value="Genomic_DNA"/>
</dbReference>
<dbReference type="InterPro" id="IPR020904">
    <property type="entry name" value="Sc_DH/Rdtase_CS"/>
</dbReference>
<dbReference type="AlphaFoldDB" id="A0A3N0V4X4"/>
<dbReference type="PROSITE" id="PS00061">
    <property type="entry name" value="ADH_SHORT"/>
    <property type="match status" value="1"/>
</dbReference>